<evidence type="ECO:0000313" key="4">
    <source>
        <dbReference type="EMBL" id="TBN00380.1"/>
    </source>
</evidence>
<accession>A0A4Q9FA60</accession>
<evidence type="ECO:0000259" key="3">
    <source>
        <dbReference type="SMART" id="SM00560"/>
    </source>
</evidence>
<dbReference type="InterPro" id="IPR006558">
    <property type="entry name" value="LamG-like"/>
</dbReference>
<dbReference type="EMBL" id="SIRT01000014">
    <property type="protein sequence ID" value="TBN00380.1"/>
    <property type="molecule type" value="Genomic_DNA"/>
</dbReference>
<evidence type="ECO:0000256" key="2">
    <source>
        <dbReference type="ARBA" id="ARBA00023157"/>
    </source>
</evidence>
<name>A0A4Q9FA60_9FLAO</name>
<dbReference type="SMART" id="SM00560">
    <property type="entry name" value="LamGL"/>
    <property type="match status" value="1"/>
</dbReference>
<dbReference type="NCBIfam" id="TIGR04183">
    <property type="entry name" value="Por_Secre_tail"/>
    <property type="match status" value="1"/>
</dbReference>
<dbReference type="AlphaFoldDB" id="A0A4Q9FA60"/>
<evidence type="ECO:0000256" key="1">
    <source>
        <dbReference type="ARBA" id="ARBA00022729"/>
    </source>
</evidence>
<keyword evidence="5" id="KW-1185">Reference proteome</keyword>
<dbReference type="GO" id="GO:0005975">
    <property type="term" value="P:carbohydrate metabolic process"/>
    <property type="evidence" value="ECO:0007669"/>
    <property type="project" value="UniProtKB-ARBA"/>
</dbReference>
<organism evidence="4 5">
    <name type="scientific">Hyunsoonleella flava</name>
    <dbReference type="NCBI Taxonomy" id="2527939"/>
    <lineage>
        <taxon>Bacteria</taxon>
        <taxon>Pseudomonadati</taxon>
        <taxon>Bacteroidota</taxon>
        <taxon>Flavobacteriia</taxon>
        <taxon>Flavobacteriales</taxon>
        <taxon>Flavobacteriaceae</taxon>
    </lineage>
</organism>
<dbReference type="Proteomes" id="UP000291142">
    <property type="component" value="Unassembled WGS sequence"/>
</dbReference>
<gene>
    <name evidence="4" type="ORF">EYD45_14015</name>
</gene>
<dbReference type="SUPFAM" id="SSF49899">
    <property type="entry name" value="Concanavalin A-like lectins/glucanases"/>
    <property type="match status" value="1"/>
</dbReference>
<dbReference type="GO" id="GO:0004553">
    <property type="term" value="F:hydrolase activity, hydrolyzing O-glycosyl compounds"/>
    <property type="evidence" value="ECO:0007669"/>
    <property type="project" value="UniProtKB-ARBA"/>
</dbReference>
<keyword evidence="2" id="KW-1015">Disulfide bond</keyword>
<evidence type="ECO:0000313" key="5">
    <source>
        <dbReference type="Proteomes" id="UP000291142"/>
    </source>
</evidence>
<protein>
    <submittedName>
        <fullName evidence="4">T9SS type A sorting domain-containing protein</fullName>
    </submittedName>
</protein>
<comment type="caution">
    <text evidence="4">The sequence shown here is derived from an EMBL/GenBank/DDBJ whole genome shotgun (WGS) entry which is preliminary data.</text>
</comment>
<proteinExistence type="predicted"/>
<dbReference type="InterPro" id="IPR026444">
    <property type="entry name" value="Secre_tail"/>
</dbReference>
<dbReference type="Gene3D" id="2.60.120.200">
    <property type="match status" value="1"/>
</dbReference>
<sequence>MYIHNQIFSPKLNNLNMKHFAIIVLMVFSLFFSTSKVFAQLHDTPECGNNFTLNWSTYPQESNEYGWPTGTLSNTFTNVDNSDVNINIAFTGETSTLGFWAGQTPKVGTQSSYLYKGIDILTNGFTDEGITCTITFSKPIYALSFDIHHINMYLVNGDKYTVTGKDTNGNTIYPKFTNSPNPSYTADNTTGIVNAVSNLTSEENPIVGVNFSDENLITSITILWEDCDACEPNKPHATGIGNFSFCSPQKLDFDGEDDYISSTPFLGGRNELTMMSWIKLDSGSDGGEIMGQPNFRLYIDSNKKLKAFLKTDTGLDIVSPAIDKAILKEDIWQHVALAFNGDNGRLKLYLNGTPIWNINDASIKNTITNNTPEWNNNYNFEVGRNAQNENNYFEGSINEVRVYDKALTINQIHPQINQKIEEDKGNIKGALIPKNIEGLSWNSLLLYYQMDAKGTGYTLDSSGNNRDGLLHNMDSDSNQEYTAPLPYLTTNTSHGNWQDIDSWKHGDVWDIQGYTPEHAIIKVQGNLEIDTNISTTGLIIDEGKTLTVKNKNALINSFYLKLDGTLKLEGDAQLVQTEHSSLDITSAGILEKDIIGTADKYTYNYWASPVSKPNNTTNNNNNNNYTVSDVFLDVDFLTTGYDGTEIPLGIADYWIWKFSNKLSDDYASWQHIRSSGEIYPGEGFTMKGPGTGNIHDDQKYTLKGKPNNQDINLTVNAGNDYLVGNPYPSAIDAVQFLLDNKAEISGLGATNGTLYFWKHWGGGSHIANDYQGGYATFSLSGGIPAATQGTNSPDIATGGNLIKIPNRYIPVGQGFYITAETDGTINFNNGQRVFHIEDNSISNKNSSQHKNTITSAKDNRMKLRIGFNSVNTLRRQLLITVDENATAGIDWGYDSKYIDTQIDDMYWILNNEKFLIQGIDAITDKTIIPLGIHTDKAGLNNISIDEIENPTENLSIYLHDKELNLYHDLQESKYETYLEAGEYLNRFEIAFSKAQTLSAENLEPLNDIDVYFSNEKKSIVINNTEGQVIKSVEMFNILGQSLFNLDTNSSKNHLEYRVPKNISGNYILNVETDLGKISKKILIN</sequence>
<dbReference type="Pfam" id="PF13385">
    <property type="entry name" value="Laminin_G_3"/>
    <property type="match status" value="1"/>
</dbReference>
<reference evidence="4 5" key="1">
    <citation type="submission" date="2019-02" db="EMBL/GenBank/DDBJ databases">
        <title>Hyunsoonleella sp., isolated from marine sediment.</title>
        <authorList>
            <person name="Liu B.-T."/>
        </authorList>
    </citation>
    <scope>NUCLEOTIDE SEQUENCE [LARGE SCALE GENOMIC DNA]</scope>
    <source>
        <strain evidence="4 5">T58</strain>
    </source>
</reference>
<dbReference type="OrthoDB" id="2582440at2"/>
<dbReference type="InterPro" id="IPR013320">
    <property type="entry name" value="ConA-like_dom_sf"/>
</dbReference>
<keyword evidence="1" id="KW-0732">Signal</keyword>
<feature type="domain" description="LamG-like jellyroll fold" evidence="3">
    <location>
        <begin position="270"/>
        <end position="410"/>
    </location>
</feature>